<evidence type="ECO:0000259" key="3">
    <source>
        <dbReference type="PROSITE" id="PS51272"/>
    </source>
</evidence>
<dbReference type="EMBL" id="JADKPV010000004">
    <property type="protein sequence ID" value="MBF4501408.1"/>
    <property type="molecule type" value="Genomic_DNA"/>
</dbReference>
<dbReference type="Pfam" id="PF08239">
    <property type="entry name" value="SH3_3"/>
    <property type="match status" value="2"/>
</dbReference>
<dbReference type="Gene3D" id="2.30.30.40">
    <property type="entry name" value="SH3 Domains"/>
    <property type="match status" value="2"/>
</dbReference>
<comment type="caution">
    <text evidence="5">The sequence shown here is derived from an EMBL/GenBank/DDBJ whole genome shotgun (WGS) entry which is preliminary data.</text>
</comment>
<dbReference type="GO" id="GO:0009253">
    <property type="term" value="P:peptidoglycan catabolic process"/>
    <property type="evidence" value="ECO:0007669"/>
    <property type="project" value="InterPro"/>
</dbReference>
<gene>
    <name evidence="5" type="ORF">IRY55_08545</name>
</gene>
<feature type="domain" description="SLH" evidence="3">
    <location>
        <begin position="86"/>
        <end position="149"/>
    </location>
</feature>
<dbReference type="SUPFAM" id="SSF53187">
    <property type="entry name" value="Zn-dependent exopeptidases"/>
    <property type="match status" value="1"/>
</dbReference>
<dbReference type="Pfam" id="PF01520">
    <property type="entry name" value="Amidase_3"/>
    <property type="match status" value="1"/>
</dbReference>
<dbReference type="PANTHER" id="PTHR30404:SF0">
    <property type="entry name" value="N-ACETYLMURAMOYL-L-ALANINE AMIDASE AMIC"/>
    <property type="match status" value="1"/>
</dbReference>
<dbReference type="Proteomes" id="UP000622653">
    <property type="component" value="Unassembled WGS sequence"/>
</dbReference>
<dbReference type="InterPro" id="IPR002508">
    <property type="entry name" value="MurNAc-LAA_cat"/>
</dbReference>
<dbReference type="SMART" id="SM00646">
    <property type="entry name" value="Ami_3"/>
    <property type="match status" value="1"/>
</dbReference>
<dbReference type="GO" id="GO:0008745">
    <property type="term" value="F:N-acetylmuramoyl-L-alanine amidase activity"/>
    <property type="evidence" value="ECO:0007669"/>
    <property type="project" value="InterPro"/>
</dbReference>
<dbReference type="PANTHER" id="PTHR30404">
    <property type="entry name" value="N-ACETYLMURAMOYL-L-ALANINE AMIDASE"/>
    <property type="match status" value="1"/>
</dbReference>
<accession>A0A8J7G915</accession>
<dbReference type="RefSeq" id="WP_194562895.1">
    <property type="nucleotide sequence ID" value="NZ_JADKPV010000004.1"/>
</dbReference>
<sequence>MSKRIRRIIIAWILIVLILPLDVFAKAWTFTDVTPKFRAYDEIKYVVDQQMMNGRTHTKFAPDAYVTRAEAAAVIGRSLHLPNIKTNTGFKDVSAHHHFSGYIREMVDRKILAGYPDGTFRPNEPLTRGQMAMMIGRAHFNQFSGSVSVAASDLMRNGIAQGMTDGTFGEQLKIKCADFAVFIARTVDPSFRLSVVQPLAVDPYVRTMYVTAEQSDLNVRTGRGVHYPVMTKLPFQTKVQAAYPVAGWTKIRVNGIEGYVSEAYLSTTYPQPKQSSGTTKPELTGAYKYLIYPEGNAAPLFASANSSSKVLTRIPTGSKVRVLSSGASFTQVQYGNRKGYVRTNLLFNVFPTTPKKPTTLAGEVIILDPGHGGSDPGAIGYGYREATATLAIANYAKKYFEHSPFQLKMTRETNATMSLAERVDFAHRHNGSLFISVHINSFSNPNANGMETYYYPSNQTARDKEARLIASYMQNRAQEAWQLNDRKVKTAPFLVIRFTGMPSILLEAGFITNPNDHAKIRSATWQEKMGRAIYLSTLDYYYHEHGMISETLPLYEAIGEKPSKRIQ</sequence>
<reference evidence="5" key="1">
    <citation type="submission" date="2020-11" db="EMBL/GenBank/DDBJ databases">
        <title>Multidrug resistant novel bacterium Savagea serpentis sp. nov., isolated from the scats of a vine snake (Ahaetulla nasuta).</title>
        <authorList>
            <person name="Venkata Ramana V."/>
            <person name="Vikas Patil S."/>
            <person name="Yogita Lugani V."/>
        </authorList>
    </citation>
    <scope>NUCLEOTIDE SEQUENCE</scope>
    <source>
        <strain evidence="5">SN6</strain>
    </source>
</reference>
<dbReference type="CDD" id="cd02696">
    <property type="entry name" value="MurNAc-LAA"/>
    <property type="match status" value="1"/>
</dbReference>
<dbReference type="GO" id="GO:0071555">
    <property type="term" value="P:cell wall organization"/>
    <property type="evidence" value="ECO:0007669"/>
    <property type="project" value="UniProtKB-KW"/>
</dbReference>
<keyword evidence="1" id="KW-0378">Hydrolase</keyword>
<feature type="domain" description="SH3b" evidence="4">
    <location>
        <begin position="205"/>
        <end position="269"/>
    </location>
</feature>
<dbReference type="PROSITE" id="PS51781">
    <property type="entry name" value="SH3B"/>
    <property type="match status" value="1"/>
</dbReference>
<name>A0A8J7G915_9BACL</name>
<evidence type="ECO:0000259" key="4">
    <source>
        <dbReference type="PROSITE" id="PS51781"/>
    </source>
</evidence>
<proteinExistence type="predicted"/>
<protein>
    <submittedName>
        <fullName evidence="5">N-acetylmuramoyl-L-alanine amidase</fullName>
    </submittedName>
</protein>
<dbReference type="InterPro" id="IPR003646">
    <property type="entry name" value="SH3-like_bac-type"/>
</dbReference>
<dbReference type="Pfam" id="PF00395">
    <property type="entry name" value="SLH"/>
    <property type="match status" value="2"/>
</dbReference>
<evidence type="ECO:0000256" key="2">
    <source>
        <dbReference type="ARBA" id="ARBA00023316"/>
    </source>
</evidence>
<dbReference type="GO" id="GO:0030288">
    <property type="term" value="C:outer membrane-bounded periplasmic space"/>
    <property type="evidence" value="ECO:0007669"/>
    <property type="project" value="TreeGrafter"/>
</dbReference>
<feature type="domain" description="SLH" evidence="3">
    <location>
        <begin position="26"/>
        <end position="85"/>
    </location>
</feature>
<keyword evidence="6" id="KW-1185">Reference proteome</keyword>
<dbReference type="PROSITE" id="PS51272">
    <property type="entry name" value="SLH"/>
    <property type="match status" value="2"/>
</dbReference>
<evidence type="ECO:0000313" key="5">
    <source>
        <dbReference type="EMBL" id="MBF4501408.1"/>
    </source>
</evidence>
<dbReference type="Gene3D" id="3.40.630.40">
    <property type="entry name" value="Zn-dependent exopeptidases"/>
    <property type="match status" value="1"/>
</dbReference>
<dbReference type="AlphaFoldDB" id="A0A8J7G915"/>
<organism evidence="5 6">
    <name type="scientific">Savagea serpentis</name>
    <dbReference type="NCBI Taxonomy" id="2785297"/>
    <lineage>
        <taxon>Bacteria</taxon>
        <taxon>Bacillati</taxon>
        <taxon>Bacillota</taxon>
        <taxon>Bacilli</taxon>
        <taxon>Bacillales</taxon>
        <taxon>Caryophanaceae</taxon>
        <taxon>Savagea</taxon>
    </lineage>
</organism>
<dbReference type="SMART" id="SM00287">
    <property type="entry name" value="SH3b"/>
    <property type="match status" value="2"/>
</dbReference>
<evidence type="ECO:0000313" key="6">
    <source>
        <dbReference type="Proteomes" id="UP000622653"/>
    </source>
</evidence>
<dbReference type="InterPro" id="IPR001119">
    <property type="entry name" value="SLH_dom"/>
</dbReference>
<dbReference type="InterPro" id="IPR050695">
    <property type="entry name" value="N-acetylmuramoyl_amidase_3"/>
</dbReference>
<keyword evidence="2" id="KW-0961">Cell wall biogenesis/degradation</keyword>
<evidence type="ECO:0000256" key="1">
    <source>
        <dbReference type="ARBA" id="ARBA00022801"/>
    </source>
</evidence>